<dbReference type="Pfam" id="PF07883">
    <property type="entry name" value="Cupin_2"/>
    <property type="match status" value="1"/>
</dbReference>
<dbReference type="eggNOG" id="COG1917">
    <property type="taxonomic scope" value="Bacteria"/>
</dbReference>
<gene>
    <name evidence="2" type="ORF">CIT292_09709</name>
</gene>
<dbReference type="InterPro" id="IPR025499">
    <property type="entry name" value="KdgF"/>
</dbReference>
<evidence type="ECO:0000313" key="2">
    <source>
        <dbReference type="EMBL" id="EFE06659.1"/>
    </source>
</evidence>
<dbReference type="InterPro" id="IPR052535">
    <property type="entry name" value="Bacilysin_H2HPP_isomerase"/>
</dbReference>
<evidence type="ECO:0000313" key="3">
    <source>
        <dbReference type="Proteomes" id="UP000003880"/>
    </source>
</evidence>
<dbReference type="PANTHER" id="PTHR40112">
    <property type="entry name" value="H2HPP ISOMERASE"/>
    <property type="match status" value="1"/>
</dbReference>
<dbReference type="SUPFAM" id="SSF51182">
    <property type="entry name" value="RmlC-like cupins"/>
    <property type="match status" value="1"/>
</dbReference>
<dbReference type="EMBL" id="ABWL02000021">
    <property type="protein sequence ID" value="EFE06659.1"/>
    <property type="molecule type" value="Genomic_DNA"/>
</dbReference>
<dbReference type="HOGENOM" id="CLU_134269_1_1_6"/>
<dbReference type="InterPro" id="IPR011051">
    <property type="entry name" value="RmlC_Cupin_sf"/>
</dbReference>
<reference evidence="2 3" key="1">
    <citation type="submission" date="2010-02" db="EMBL/GenBank/DDBJ databases">
        <authorList>
            <person name="Weinstock G."/>
            <person name="Sodergren E."/>
            <person name="Clifton S."/>
            <person name="Fulton L."/>
            <person name="Fulton B."/>
            <person name="Courtney L."/>
            <person name="Fronick C."/>
            <person name="Harrison M."/>
            <person name="Strong C."/>
            <person name="Farmer C."/>
            <person name="Delahaunty K."/>
            <person name="Markovic C."/>
            <person name="Hall O."/>
            <person name="Minx P."/>
            <person name="Tomlinson C."/>
            <person name="Mitreva M."/>
            <person name="Nelson J."/>
            <person name="Hou S."/>
            <person name="Wollam A."/>
            <person name="Pepin K.H."/>
            <person name="Johnson M."/>
            <person name="Bhonagiri V."/>
            <person name="Zhang X."/>
            <person name="Suruliraj S."/>
            <person name="Warren W."/>
            <person name="Chinwalla A."/>
            <person name="Mardis E.R."/>
            <person name="Wilson R.K."/>
        </authorList>
    </citation>
    <scope>NUCLEOTIDE SEQUENCE [LARGE SCALE GENOMIC DNA]</scope>
    <source>
        <strain evidence="2 3">ATCC 29220</strain>
    </source>
</reference>
<organism evidence="2 3">
    <name type="scientific">Citrobacter youngae ATCC 29220</name>
    <dbReference type="NCBI Taxonomy" id="500640"/>
    <lineage>
        <taxon>Bacteria</taxon>
        <taxon>Pseudomonadati</taxon>
        <taxon>Pseudomonadota</taxon>
        <taxon>Gammaproteobacteria</taxon>
        <taxon>Enterobacterales</taxon>
        <taxon>Enterobacteriaceae</taxon>
        <taxon>Citrobacter</taxon>
        <taxon>Citrobacter freundii complex</taxon>
    </lineage>
</organism>
<accession>D4BGQ9</accession>
<dbReference type="AlphaFoldDB" id="D4BGQ9"/>
<dbReference type="Proteomes" id="UP000003880">
    <property type="component" value="Unassembled WGS sequence"/>
</dbReference>
<dbReference type="Gene3D" id="2.60.120.10">
    <property type="entry name" value="Jelly Rolls"/>
    <property type="match status" value="1"/>
</dbReference>
<proteinExistence type="predicted"/>
<feature type="domain" description="Cupin type-2" evidence="1">
    <location>
        <begin position="44"/>
        <end position="102"/>
    </location>
</feature>
<protein>
    <submittedName>
        <fullName evidence="2">Cupin domain protein</fullName>
    </submittedName>
</protein>
<evidence type="ECO:0000259" key="1">
    <source>
        <dbReference type="Pfam" id="PF07883"/>
    </source>
</evidence>
<name>D4BGQ9_9ENTR</name>
<dbReference type="PANTHER" id="PTHR40112:SF1">
    <property type="entry name" value="H2HPP ISOMERASE"/>
    <property type="match status" value="1"/>
</dbReference>
<comment type="caution">
    <text evidence="2">The sequence shown here is derived from an EMBL/GenBank/DDBJ whole genome shotgun (WGS) entry which is preliminary data.</text>
</comment>
<dbReference type="CDD" id="cd02238">
    <property type="entry name" value="cupin_KdgF"/>
    <property type="match status" value="1"/>
</dbReference>
<sequence>MKHCFINSQEYRMFIFHKDTTLDDLGNGVTRRILAHDGKMMAVEVNFEAGAVGPMHSHPHEQLTYVLSGEFEFTIGEEKHVVRAGDTLYKQPNIMHGCVCLQPGTLLDTFTPVREDFLQR</sequence>
<dbReference type="InterPro" id="IPR013096">
    <property type="entry name" value="Cupin_2"/>
</dbReference>
<dbReference type="InterPro" id="IPR014710">
    <property type="entry name" value="RmlC-like_jellyroll"/>
</dbReference>
<dbReference type="PIRSF" id="PIRSF029883">
    <property type="entry name" value="KdgF"/>
    <property type="match status" value="1"/>
</dbReference>